<organism evidence="1 2">
    <name type="scientific">Chelatococcus sambhunathii</name>
    <dbReference type="NCBI Taxonomy" id="363953"/>
    <lineage>
        <taxon>Bacteria</taxon>
        <taxon>Pseudomonadati</taxon>
        <taxon>Pseudomonadota</taxon>
        <taxon>Alphaproteobacteria</taxon>
        <taxon>Hyphomicrobiales</taxon>
        <taxon>Chelatococcaceae</taxon>
        <taxon>Chelatococcus</taxon>
    </lineage>
</organism>
<evidence type="ECO:0000313" key="2">
    <source>
        <dbReference type="Proteomes" id="UP000182178"/>
    </source>
</evidence>
<reference evidence="1 2" key="1">
    <citation type="submission" date="2015-08" db="EMBL/GenBank/DDBJ databases">
        <authorList>
            <person name="Varghese N."/>
        </authorList>
    </citation>
    <scope>NUCLEOTIDE SEQUENCE [LARGE SCALE GENOMIC DNA]</scope>
    <source>
        <strain evidence="1 2">DSM 18167</strain>
    </source>
</reference>
<accession>A0ABM9U5I3</accession>
<protein>
    <submittedName>
        <fullName evidence="1">Uncharacterized protein</fullName>
    </submittedName>
</protein>
<gene>
    <name evidence="1" type="ORF">Ga0061061_103361</name>
</gene>
<dbReference type="Proteomes" id="UP000182178">
    <property type="component" value="Unassembled WGS sequence"/>
</dbReference>
<dbReference type="EMBL" id="CYHC01000003">
    <property type="protein sequence ID" value="CUA87504.1"/>
    <property type="molecule type" value="Genomic_DNA"/>
</dbReference>
<keyword evidence="2" id="KW-1185">Reference proteome</keyword>
<evidence type="ECO:0000313" key="1">
    <source>
        <dbReference type="EMBL" id="CUA87504.1"/>
    </source>
</evidence>
<sequence length="82" mass="8538">MSHDALFQLGMGSVGLDATQTEEPFGARAKKAHATAPCATDRGICPDAVKWPPARTADRKTRERGNSAKALFPAAGLAACQA</sequence>
<comment type="caution">
    <text evidence="1">The sequence shown here is derived from an EMBL/GenBank/DDBJ whole genome shotgun (WGS) entry which is preliminary data.</text>
</comment>
<proteinExistence type="predicted"/>
<name>A0ABM9U5I3_9HYPH</name>